<accession>A0A8J8K707</accession>
<proteinExistence type="predicted"/>
<reference evidence="1" key="1">
    <citation type="submission" date="2020-05" db="EMBL/GenBank/DDBJ databases">
        <title>Genomic Encyclopedia of Type Strains, Phase IV (KMG-V): Genome sequencing to study the core and pangenomes of soil and plant-associated prokaryotes.</title>
        <authorList>
            <person name="Whitman W."/>
        </authorList>
    </citation>
    <scope>NUCLEOTIDE SEQUENCE</scope>
    <source>
        <strain evidence="1">16F</strain>
    </source>
</reference>
<dbReference type="EMBL" id="JABSNO010000003">
    <property type="protein sequence ID" value="NRS91503.1"/>
    <property type="molecule type" value="Genomic_DNA"/>
</dbReference>
<dbReference type="AlphaFoldDB" id="A0A8J8K707"/>
<evidence type="ECO:0000313" key="2">
    <source>
        <dbReference type="Proteomes" id="UP000610746"/>
    </source>
</evidence>
<comment type="caution">
    <text evidence="1">The sequence shown here is derived from an EMBL/GenBank/DDBJ whole genome shotgun (WGS) entry which is preliminary data.</text>
</comment>
<dbReference type="Proteomes" id="UP000610746">
    <property type="component" value="Unassembled WGS sequence"/>
</dbReference>
<gene>
    <name evidence="1" type="ORF">HNQ03_000570</name>
</gene>
<organism evidence="1 2">
    <name type="scientific">Frigoriflavimonas asaccharolytica</name>
    <dbReference type="NCBI Taxonomy" id="2735899"/>
    <lineage>
        <taxon>Bacteria</taxon>
        <taxon>Pseudomonadati</taxon>
        <taxon>Bacteroidota</taxon>
        <taxon>Flavobacteriia</taxon>
        <taxon>Flavobacteriales</taxon>
        <taxon>Weeksellaceae</taxon>
        <taxon>Frigoriflavimonas</taxon>
    </lineage>
</organism>
<evidence type="ECO:0000313" key="1">
    <source>
        <dbReference type="EMBL" id="NRS91503.1"/>
    </source>
</evidence>
<protein>
    <submittedName>
        <fullName evidence="1">Uncharacterized protein</fullName>
    </submittedName>
</protein>
<keyword evidence="2" id="KW-1185">Reference proteome</keyword>
<sequence length="35" mass="4334">MFKNLTGKNYEFTVKIYEIWILFNVIRQIYLHNLA</sequence>
<name>A0A8J8K707_9FLAO</name>